<dbReference type="InterPro" id="IPR043519">
    <property type="entry name" value="NT_sf"/>
</dbReference>
<dbReference type="RefSeq" id="WP_273843203.1">
    <property type="nucleotide sequence ID" value="NZ_JAQQWT010000006.1"/>
</dbReference>
<sequence>MSEIVTFFQQETFREAAHKVIQKHKQLIQTCIPGVEIRHIGSTATEGLLTKGDVDLQVRVGDKQFNRARVALLGLYELNRGSFQTSYFCAFEKMDEQLPLGVQLTVKHSGIDHFWKVTEFFKGNPTYIQLYNELKRKYEGKEMEAYRKEKADFFHQIFATKEYQVLSKQLEIYDKVKFVRGDQCVQIEDTFHLDRLELLELIEQIMKDDSLQQMTLTIQVDRHCPQTVGDTLVDYGFYLQEEKRQVKKNLYNEREMKVYRRESEKGVYNEGV</sequence>
<accession>A0ABV6NAX0</accession>
<protein>
    <submittedName>
        <fullName evidence="1">GrpB family protein</fullName>
    </submittedName>
</protein>
<dbReference type="Proteomes" id="UP001589833">
    <property type="component" value="Unassembled WGS sequence"/>
</dbReference>
<dbReference type="SUPFAM" id="SSF81301">
    <property type="entry name" value="Nucleotidyltransferase"/>
    <property type="match status" value="1"/>
</dbReference>
<gene>
    <name evidence="1" type="ORF">ACFFH4_01790</name>
</gene>
<reference evidence="1 2" key="1">
    <citation type="submission" date="2024-09" db="EMBL/GenBank/DDBJ databases">
        <authorList>
            <person name="Sun Q."/>
            <person name="Mori K."/>
        </authorList>
    </citation>
    <scope>NUCLEOTIDE SEQUENCE [LARGE SCALE GENOMIC DNA]</scope>
    <source>
        <strain evidence="1 2">NCAIM B.02301</strain>
    </source>
</reference>
<keyword evidence="2" id="KW-1185">Reference proteome</keyword>
<dbReference type="Gene3D" id="3.30.460.10">
    <property type="entry name" value="Beta Polymerase, domain 2"/>
    <property type="match status" value="1"/>
</dbReference>
<dbReference type="InterPro" id="IPR007344">
    <property type="entry name" value="GrpB/CoaE"/>
</dbReference>
<organism evidence="1 2">
    <name type="scientific">Halalkalibacter alkalisediminis</name>
    <dbReference type="NCBI Taxonomy" id="935616"/>
    <lineage>
        <taxon>Bacteria</taxon>
        <taxon>Bacillati</taxon>
        <taxon>Bacillota</taxon>
        <taxon>Bacilli</taxon>
        <taxon>Bacillales</taxon>
        <taxon>Bacillaceae</taxon>
        <taxon>Halalkalibacter</taxon>
    </lineage>
</organism>
<name>A0ABV6NAX0_9BACI</name>
<dbReference type="Pfam" id="PF04229">
    <property type="entry name" value="GrpB"/>
    <property type="match status" value="1"/>
</dbReference>
<comment type="caution">
    <text evidence="1">The sequence shown here is derived from an EMBL/GenBank/DDBJ whole genome shotgun (WGS) entry which is preliminary data.</text>
</comment>
<proteinExistence type="predicted"/>
<evidence type="ECO:0000313" key="2">
    <source>
        <dbReference type="Proteomes" id="UP001589833"/>
    </source>
</evidence>
<evidence type="ECO:0000313" key="1">
    <source>
        <dbReference type="EMBL" id="MFC0557784.1"/>
    </source>
</evidence>
<dbReference type="EMBL" id="JBHLTR010000003">
    <property type="protein sequence ID" value="MFC0557784.1"/>
    <property type="molecule type" value="Genomic_DNA"/>
</dbReference>